<dbReference type="UniPathway" id="UPA00051">
    <property type="reaction ID" value="UER00082"/>
</dbReference>
<dbReference type="InterPro" id="IPR013215">
    <property type="entry name" value="Cbl-indep_Met_Synth_N"/>
</dbReference>
<evidence type="ECO:0000256" key="3">
    <source>
        <dbReference type="ARBA" id="ARBA00009553"/>
    </source>
</evidence>
<dbReference type="PIRSF" id="PIRSF000382">
    <property type="entry name" value="MeTrfase_B12_ind"/>
    <property type="match status" value="1"/>
</dbReference>
<feature type="binding site" evidence="13">
    <location>
        <position position="652"/>
    </location>
    <ligand>
        <name>Zn(2+)</name>
        <dbReference type="ChEBI" id="CHEBI:29105"/>
        <label>1</label>
        <note>catalytic</note>
    </ligand>
</feature>
<feature type="binding site" evidence="12">
    <location>
        <position position="608"/>
    </location>
    <ligand>
        <name>L-homocysteine</name>
        <dbReference type="ChEBI" id="CHEBI:58199"/>
    </ligand>
</feature>
<comment type="pathway">
    <text evidence="2">Amino-acid biosynthesis; L-methionine biosynthesis via de novo pathway; L-methionine from L-homocysteine (MetE route): step 1/1.</text>
</comment>
<dbReference type="SUPFAM" id="SSF51726">
    <property type="entry name" value="UROD/MetE-like"/>
    <property type="match status" value="2"/>
</dbReference>
<proteinExistence type="inferred from homology"/>
<comment type="function">
    <text evidence="1">Catalyzes the transfer of a methyl group from 5-methyltetrahydrofolate to homocysteine resulting in methionine formation.</text>
</comment>
<protein>
    <recommendedName>
        <fullName evidence="4">5-methyltetrahydropteroyltriglutamate--homocysteine S-methyltransferase</fullName>
        <ecNumber evidence="4">2.1.1.14</ecNumber>
    </recommendedName>
</protein>
<evidence type="ECO:0000256" key="13">
    <source>
        <dbReference type="PIRSR" id="PIRSR000382-2"/>
    </source>
</evidence>
<evidence type="ECO:0000313" key="18">
    <source>
        <dbReference type="Proteomes" id="UP000613740"/>
    </source>
</evidence>
<dbReference type="GO" id="GO:0032259">
    <property type="term" value="P:methylation"/>
    <property type="evidence" value="ECO:0007669"/>
    <property type="project" value="UniProtKB-KW"/>
</dbReference>
<gene>
    <name evidence="17" type="ORF">HYH02_006956</name>
</gene>
<dbReference type="GO" id="GO:0008270">
    <property type="term" value="F:zinc ion binding"/>
    <property type="evidence" value="ECO:0007669"/>
    <property type="project" value="InterPro"/>
</dbReference>
<comment type="caution">
    <text evidence="17">The sequence shown here is derived from an EMBL/GenBank/DDBJ whole genome shotgun (WGS) entry which is preliminary data.</text>
</comment>
<dbReference type="Pfam" id="PF08267">
    <property type="entry name" value="Meth_synt_1"/>
    <property type="match status" value="1"/>
</dbReference>
<feature type="active site" description="Proton donor" evidence="14">
    <location>
        <position position="703"/>
    </location>
</feature>
<feature type="binding site" evidence="12">
    <location>
        <begin position="440"/>
        <end position="442"/>
    </location>
    <ligand>
        <name>L-methionine</name>
        <dbReference type="ChEBI" id="CHEBI:57844"/>
    </ligand>
</feature>
<feature type="binding site" evidence="12">
    <location>
        <position position="570"/>
    </location>
    <ligand>
        <name>5-methyltetrahydropteroyltri-L-glutamate</name>
        <dbReference type="ChEBI" id="CHEBI:58207"/>
    </ligand>
</feature>
<keyword evidence="10" id="KW-0486">Methionine biosynthesis</keyword>
<feature type="binding site" evidence="13">
    <location>
        <position position="674"/>
    </location>
    <ligand>
        <name>Zn(2+)</name>
        <dbReference type="ChEBI" id="CHEBI:29105"/>
        <label>1</label>
        <note>catalytic</note>
    </ligand>
</feature>
<dbReference type="GO" id="GO:0009086">
    <property type="term" value="P:methionine biosynthetic process"/>
    <property type="evidence" value="ECO:0007669"/>
    <property type="project" value="UniProtKB-KW"/>
</dbReference>
<feature type="binding site" evidence="12">
    <location>
        <position position="608"/>
    </location>
    <ligand>
        <name>L-methionine</name>
        <dbReference type="ChEBI" id="CHEBI:57844"/>
    </ligand>
</feature>
<accession>A0A836B653</accession>
<dbReference type="EC" id="2.1.1.14" evidence="4"/>
<dbReference type="AlphaFoldDB" id="A0A836B653"/>
<dbReference type="CDD" id="cd03311">
    <property type="entry name" value="CIMS_C_terminal_like"/>
    <property type="match status" value="1"/>
</dbReference>
<evidence type="ECO:0000256" key="6">
    <source>
        <dbReference type="ARBA" id="ARBA00022605"/>
    </source>
</evidence>
<evidence type="ECO:0000256" key="14">
    <source>
        <dbReference type="PIRSR" id="PIRSR000382-3"/>
    </source>
</evidence>
<evidence type="ECO:0000256" key="12">
    <source>
        <dbReference type="PIRSR" id="PIRSR000382-1"/>
    </source>
</evidence>
<keyword evidence="9 13" id="KW-0862">Zinc</keyword>
<dbReference type="Pfam" id="PF01717">
    <property type="entry name" value="Meth_synt_2"/>
    <property type="match status" value="1"/>
</dbReference>
<name>A0A836B653_9CHLO</name>
<evidence type="ECO:0000256" key="4">
    <source>
        <dbReference type="ARBA" id="ARBA00012034"/>
    </source>
</evidence>
<feature type="binding site" evidence="12">
    <location>
        <begin position="440"/>
        <end position="442"/>
    </location>
    <ligand>
        <name>L-homocysteine</name>
        <dbReference type="ChEBI" id="CHEBI:58199"/>
    </ligand>
</feature>
<reference evidence="17" key="1">
    <citation type="journal article" date="2020" name="bioRxiv">
        <title>Comparative genomics of Chlamydomonas.</title>
        <authorList>
            <person name="Craig R.J."/>
            <person name="Hasan A.R."/>
            <person name="Ness R.W."/>
            <person name="Keightley P.D."/>
        </authorList>
    </citation>
    <scope>NUCLEOTIDE SEQUENCE</scope>
    <source>
        <strain evidence="17">CCAP 11/173</strain>
    </source>
</reference>
<dbReference type="OrthoDB" id="1053771at2759"/>
<dbReference type="PANTHER" id="PTHR30519">
    <property type="entry name" value="5-METHYLTETRAHYDROPTEROYLTRIGLUTAMATE--HOMOCYSTEINE METHYLTRANSFERASE"/>
    <property type="match status" value="1"/>
</dbReference>
<evidence type="ECO:0000256" key="5">
    <source>
        <dbReference type="ARBA" id="ARBA00022603"/>
    </source>
</evidence>
<feature type="binding site" evidence="12">
    <location>
        <begin position="524"/>
        <end position="525"/>
    </location>
    <ligand>
        <name>5-methyltetrahydropteroyltri-L-glutamate</name>
        <dbReference type="ChEBI" id="CHEBI:58207"/>
    </ligand>
</feature>
<feature type="binding site" evidence="12">
    <location>
        <position position="493"/>
    </location>
    <ligand>
        <name>L-methionine</name>
        <dbReference type="ChEBI" id="CHEBI:57844"/>
    </ligand>
</feature>
<feature type="domain" description="Cobalamin-independent methionine synthase MetE N-terminal" evidence="16">
    <location>
        <begin position="7"/>
        <end position="316"/>
    </location>
</feature>
<dbReference type="InterPro" id="IPR002629">
    <property type="entry name" value="Met_Synth_C/arc"/>
</dbReference>
<dbReference type="Proteomes" id="UP000613740">
    <property type="component" value="Unassembled WGS sequence"/>
</dbReference>
<organism evidence="17 18">
    <name type="scientific">Chlamydomonas schloesseri</name>
    <dbReference type="NCBI Taxonomy" id="2026947"/>
    <lineage>
        <taxon>Eukaryota</taxon>
        <taxon>Viridiplantae</taxon>
        <taxon>Chlorophyta</taxon>
        <taxon>core chlorophytes</taxon>
        <taxon>Chlorophyceae</taxon>
        <taxon>CS clade</taxon>
        <taxon>Chlamydomonadales</taxon>
        <taxon>Chlamydomonadaceae</taxon>
        <taxon>Chlamydomonas</taxon>
    </lineage>
</organism>
<dbReference type="InterPro" id="IPR006276">
    <property type="entry name" value="Cobalamin-indep_Met_synthase"/>
</dbReference>
<evidence type="ECO:0000259" key="16">
    <source>
        <dbReference type="Pfam" id="PF08267"/>
    </source>
</evidence>
<feature type="binding site" evidence="13">
    <location>
        <position position="650"/>
    </location>
    <ligand>
        <name>Zn(2+)</name>
        <dbReference type="ChEBI" id="CHEBI:29105"/>
        <label>1</label>
        <note>catalytic</note>
    </ligand>
</feature>
<dbReference type="EMBL" id="JAEHOD010000018">
    <property type="protein sequence ID" value="KAG2448374.1"/>
    <property type="molecule type" value="Genomic_DNA"/>
</dbReference>
<keyword evidence="5" id="KW-0489">Methyltransferase</keyword>
<evidence type="ECO:0000256" key="7">
    <source>
        <dbReference type="ARBA" id="ARBA00022679"/>
    </source>
</evidence>
<feature type="domain" description="Cobalamin-independent methionine synthase MetE C-terminal/archaeal" evidence="15">
    <location>
        <begin position="435"/>
        <end position="761"/>
    </location>
</feature>
<evidence type="ECO:0000256" key="11">
    <source>
        <dbReference type="ARBA" id="ARBA00048690"/>
    </source>
</evidence>
<comment type="similarity">
    <text evidence="3">Belongs to the vitamin-B12 independent methionine synthase family.</text>
</comment>
<comment type="catalytic activity">
    <reaction evidence="11">
        <text>5-methyltetrahydropteroyltri-L-glutamate + L-homocysteine = tetrahydropteroyltri-L-glutamate + L-methionine</text>
        <dbReference type="Rhea" id="RHEA:21196"/>
        <dbReference type="ChEBI" id="CHEBI:57844"/>
        <dbReference type="ChEBI" id="CHEBI:58140"/>
        <dbReference type="ChEBI" id="CHEBI:58199"/>
        <dbReference type="ChEBI" id="CHEBI:58207"/>
        <dbReference type="EC" id="2.1.1.14"/>
    </reaction>
</comment>
<dbReference type="GO" id="GO:0003871">
    <property type="term" value="F:5-methyltetrahydropteroyltriglutamate-homocysteine S-methyltransferase activity"/>
    <property type="evidence" value="ECO:0007669"/>
    <property type="project" value="UniProtKB-EC"/>
</dbReference>
<evidence type="ECO:0000256" key="9">
    <source>
        <dbReference type="ARBA" id="ARBA00022833"/>
    </source>
</evidence>
<feature type="binding site" evidence="12">
    <location>
        <position position="22"/>
    </location>
    <ligand>
        <name>5-methyltetrahydropteroyltri-L-glutamate</name>
        <dbReference type="ChEBI" id="CHEBI:58207"/>
    </ligand>
</feature>
<evidence type="ECO:0000256" key="10">
    <source>
        <dbReference type="ARBA" id="ARBA00023167"/>
    </source>
</evidence>
<sequence>MAAMLSTSTIGFPRIGDQRQLKFAMESFFKGDSTDAELLAVAHKVQADAWNLQKAAGVSLIGLDGTLYDQVLDTITWLGAIPPRFQALSGLQRYYAMARGGTALDMSKFFDTNYHYLVPELGPEVLAPGKSSLQPDFSGPLEKLARGQAVVGREHAVPILIGPVTFVSLSRGCELPLGEAVSRLLPAYCALLQQLAAAGAPEVQLHEPVLATSEGAELRAEFEAAYAQLAQAAGTVPLHLVTYYDDIGAAYPWAVALPVAAVSLDFLGPPGAAVPSQTLALIKQHGFPSDKRLGAGVVDGRSVWKDDGTALALLRELLDAGAVSADRLLVTSSAPLQHLPYDLDLELAAANTAAAAEPQLPPALAARLGFAKQKVEEIVSTARLAASPGDGSVFKAVQPREQQVEDHRAGIAAEWFSRPQSFEARREQQPQFHDFPTTTIGSFPQTAEVRRLRQQLKSGKLTQAEYEGLIAGHIAHAVGVQEALGLDVLVHGEAERTDMVEYFGMQLGGMLFTRAGWVQSYGSRCVRPPLVVADIAYRGPMTCWEYKVASAYTRKPVKGMLTGPITILNWSFPRKDISRAAQAMQLALALRQEVAALEAAGCPIIQVDDPALREGLPLKRERWPSYLSWAVDAFRLCTGVAAPHTQVVTHLCYSDFQDILPAIDRMDADVLTIENSRSDNAMMAALAAAGYGRDIGPGVYDVHSPVVPSVEFIKSRIRSFIDSGILSGRYDRVWVNPDCGLKTRGWPETIAALRNMVTAAAEARAEVQRGAAGTAAVVSVAESDKAEGVGKGGAAEVSAGRCVGCCH</sequence>
<evidence type="ECO:0000259" key="15">
    <source>
        <dbReference type="Pfam" id="PF01717"/>
    </source>
</evidence>
<keyword evidence="7" id="KW-0808">Transferase</keyword>
<dbReference type="NCBIfam" id="NF003556">
    <property type="entry name" value="PRK05222.1"/>
    <property type="match status" value="1"/>
</dbReference>
<evidence type="ECO:0000256" key="8">
    <source>
        <dbReference type="ARBA" id="ARBA00022723"/>
    </source>
</evidence>
<dbReference type="InterPro" id="IPR038071">
    <property type="entry name" value="UROD/MetE-like_sf"/>
</dbReference>
<feature type="binding site" evidence="13">
    <location>
        <position position="739"/>
    </location>
    <ligand>
        <name>Zn(2+)</name>
        <dbReference type="ChEBI" id="CHEBI:29105"/>
        <label>1</label>
        <note>catalytic</note>
    </ligand>
</feature>
<evidence type="ECO:0000313" key="17">
    <source>
        <dbReference type="EMBL" id="KAG2448374.1"/>
    </source>
</evidence>
<feature type="binding site" evidence="12">
    <location>
        <position position="113"/>
    </location>
    <ligand>
        <name>5-methyltetrahydropteroyltri-L-glutamate</name>
        <dbReference type="ChEBI" id="CHEBI:58207"/>
    </ligand>
</feature>
<keyword evidence="8 13" id="KW-0479">Metal-binding</keyword>
<comment type="cofactor">
    <cofactor evidence="13">
        <name>Zn(2+)</name>
        <dbReference type="ChEBI" id="CHEBI:29105"/>
    </cofactor>
    <text evidence="13">Binds 2 Zn(2+) ions per subunit.</text>
</comment>
<evidence type="ECO:0000256" key="2">
    <source>
        <dbReference type="ARBA" id="ARBA00004681"/>
    </source>
</evidence>
<evidence type="ECO:0000256" key="1">
    <source>
        <dbReference type="ARBA" id="ARBA00002777"/>
    </source>
</evidence>
<keyword evidence="18" id="KW-1185">Reference proteome</keyword>
<dbReference type="Gene3D" id="3.20.20.210">
    <property type="match status" value="2"/>
</dbReference>
<keyword evidence="6" id="KW-0028">Amino-acid biosynthesis</keyword>